<proteinExistence type="predicted"/>
<protein>
    <submittedName>
        <fullName evidence="2">Uncharacterized protein</fullName>
    </submittedName>
</protein>
<gene>
    <name evidence="2" type="ORF">HHI36_019027</name>
</gene>
<sequence>VVELLDKEEHINRRWKEFFMKLLGGKKDNTEGEEGGDIGNENGQVTSRGEVAEEQITNEEIVEAIRSIGRRAYTKRLGTGHNSANTQERRQRGSQELQGSNTNWNTTQNI</sequence>
<dbReference type="EMBL" id="JABFTP020000165">
    <property type="protein sequence ID" value="KAL3284891.1"/>
    <property type="molecule type" value="Genomic_DNA"/>
</dbReference>
<feature type="compositionally biased region" description="Polar residues" evidence="1">
    <location>
        <begin position="94"/>
        <end position="110"/>
    </location>
</feature>
<keyword evidence="3" id="KW-1185">Reference proteome</keyword>
<feature type="non-terminal residue" evidence="2">
    <location>
        <position position="1"/>
    </location>
</feature>
<reference evidence="2 3" key="1">
    <citation type="journal article" date="2021" name="BMC Biol.">
        <title>Horizontally acquired antibacterial genes associated with adaptive radiation of ladybird beetles.</title>
        <authorList>
            <person name="Li H.S."/>
            <person name="Tang X.F."/>
            <person name="Huang Y.H."/>
            <person name="Xu Z.Y."/>
            <person name="Chen M.L."/>
            <person name="Du X.Y."/>
            <person name="Qiu B.Y."/>
            <person name="Chen P.T."/>
            <person name="Zhang W."/>
            <person name="Slipinski A."/>
            <person name="Escalona H.E."/>
            <person name="Waterhouse R.M."/>
            <person name="Zwick A."/>
            <person name="Pang H."/>
        </authorList>
    </citation>
    <scope>NUCLEOTIDE SEQUENCE [LARGE SCALE GENOMIC DNA]</scope>
    <source>
        <strain evidence="2">SYSU2018</strain>
    </source>
</reference>
<dbReference type="Proteomes" id="UP001516400">
    <property type="component" value="Unassembled WGS sequence"/>
</dbReference>
<name>A0ABD2P2I9_9CUCU</name>
<feature type="region of interest" description="Disordered" evidence="1">
    <location>
        <begin position="26"/>
        <end position="54"/>
    </location>
</feature>
<feature type="region of interest" description="Disordered" evidence="1">
    <location>
        <begin position="72"/>
        <end position="110"/>
    </location>
</feature>
<evidence type="ECO:0000313" key="2">
    <source>
        <dbReference type="EMBL" id="KAL3284891.1"/>
    </source>
</evidence>
<evidence type="ECO:0000313" key="3">
    <source>
        <dbReference type="Proteomes" id="UP001516400"/>
    </source>
</evidence>
<organism evidence="2 3">
    <name type="scientific">Cryptolaemus montrouzieri</name>
    <dbReference type="NCBI Taxonomy" id="559131"/>
    <lineage>
        <taxon>Eukaryota</taxon>
        <taxon>Metazoa</taxon>
        <taxon>Ecdysozoa</taxon>
        <taxon>Arthropoda</taxon>
        <taxon>Hexapoda</taxon>
        <taxon>Insecta</taxon>
        <taxon>Pterygota</taxon>
        <taxon>Neoptera</taxon>
        <taxon>Endopterygota</taxon>
        <taxon>Coleoptera</taxon>
        <taxon>Polyphaga</taxon>
        <taxon>Cucujiformia</taxon>
        <taxon>Coccinelloidea</taxon>
        <taxon>Coccinellidae</taxon>
        <taxon>Scymninae</taxon>
        <taxon>Scymnini</taxon>
        <taxon>Cryptolaemus</taxon>
    </lineage>
</organism>
<accession>A0ABD2P2I9</accession>
<dbReference type="AlphaFoldDB" id="A0ABD2P2I9"/>
<evidence type="ECO:0000256" key="1">
    <source>
        <dbReference type="SAM" id="MobiDB-lite"/>
    </source>
</evidence>
<comment type="caution">
    <text evidence="2">The sequence shown here is derived from an EMBL/GenBank/DDBJ whole genome shotgun (WGS) entry which is preliminary data.</text>
</comment>